<evidence type="ECO:0000313" key="2">
    <source>
        <dbReference type="EMBL" id="CAE0785558.1"/>
    </source>
</evidence>
<proteinExistence type="predicted"/>
<evidence type="ECO:0000313" key="1">
    <source>
        <dbReference type="EMBL" id="CAE0785557.1"/>
    </source>
</evidence>
<name>A0A6T0DSM7_CHRCT</name>
<dbReference type="AlphaFoldDB" id="A0A6T0DSM7"/>
<dbReference type="EMBL" id="HBIZ01061734">
    <property type="protein sequence ID" value="CAE0785557.1"/>
    <property type="molecule type" value="Transcribed_RNA"/>
</dbReference>
<organism evidence="1">
    <name type="scientific">Chrysotila carterae</name>
    <name type="common">Marine alga</name>
    <name type="synonym">Syracosphaera carterae</name>
    <dbReference type="NCBI Taxonomy" id="13221"/>
    <lineage>
        <taxon>Eukaryota</taxon>
        <taxon>Haptista</taxon>
        <taxon>Haptophyta</taxon>
        <taxon>Prymnesiophyceae</taxon>
        <taxon>Isochrysidales</taxon>
        <taxon>Isochrysidaceae</taxon>
        <taxon>Chrysotila</taxon>
    </lineage>
</organism>
<protein>
    <submittedName>
        <fullName evidence="1">Uncharacterized protein</fullName>
    </submittedName>
</protein>
<dbReference type="EMBL" id="HBIZ01061735">
    <property type="protein sequence ID" value="CAE0785558.1"/>
    <property type="molecule type" value="Transcribed_RNA"/>
</dbReference>
<accession>A0A6T0DSM7</accession>
<sequence length="134" mass="14662">MLLATAAPSGADASYALYKASQDSYAQRKEEGYVPTATSDRQSLAEIQAEIARKRPRSELQKKRKPQYCAGQMGTVQPMMENICENIGLSKADQSNTLPDAYGNMNVGAYAEKLERERLEREAAAKAARTAGRS</sequence>
<reference evidence="1" key="1">
    <citation type="submission" date="2021-01" db="EMBL/GenBank/DDBJ databases">
        <authorList>
            <person name="Corre E."/>
            <person name="Pelletier E."/>
            <person name="Niang G."/>
            <person name="Scheremetjew M."/>
            <person name="Finn R."/>
            <person name="Kale V."/>
            <person name="Holt S."/>
            <person name="Cochrane G."/>
            <person name="Meng A."/>
            <person name="Brown T."/>
            <person name="Cohen L."/>
        </authorList>
    </citation>
    <scope>NUCLEOTIDE SEQUENCE</scope>
    <source>
        <strain evidence="1">CCMP645</strain>
    </source>
</reference>
<gene>
    <name evidence="1" type="ORF">PCAR00345_LOCUS38265</name>
    <name evidence="2" type="ORF">PCAR00345_LOCUS38266</name>
</gene>